<dbReference type="InterPro" id="IPR053134">
    <property type="entry name" value="RNA-dir_DNA_polymerase"/>
</dbReference>
<dbReference type="InterPro" id="IPR041373">
    <property type="entry name" value="RT_RNaseH"/>
</dbReference>
<proteinExistence type="predicted"/>
<gene>
    <name evidence="9" type="ORF">Tci_034370</name>
</gene>
<dbReference type="SUPFAM" id="SSF53098">
    <property type="entry name" value="Ribonuclease H-like"/>
    <property type="match status" value="1"/>
</dbReference>
<dbReference type="InterPro" id="IPR043502">
    <property type="entry name" value="DNA/RNA_pol_sf"/>
</dbReference>
<evidence type="ECO:0000259" key="8">
    <source>
        <dbReference type="PROSITE" id="PS50878"/>
    </source>
</evidence>
<dbReference type="PANTHER" id="PTHR24559">
    <property type="entry name" value="TRANSPOSON TY3-I GAG-POL POLYPROTEIN"/>
    <property type="match status" value="1"/>
</dbReference>
<keyword evidence="6" id="KW-0695">RNA-directed DNA polymerase</keyword>
<dbReference type="GO" id="GO:0004523">
    <property type="term" value="F:RNA-DNA hybrid ribonuclease activity"/>
    <property type="evidence" value="ECO:0007669"/>
    <property type="project" value="InterPro"/>
</dbReference>
<dbReference type="GO" id="GO:0003676">
    <property type="term" value="F:nucleic acid binding"/>
    <property type="evidence" value="ECO:0007669"/>
    <property type="project" value="InterPro"/>
</dbReference>
<comment type="caution">
    <text evidence="9">The sequence shown here is derived from an EMBL/GenBank/DDBJ whole genome shotgun (WGS) entry which is preliminary data.</text>
</comment>
<dbReference type="GO" id="GO:0003964">
    <property type="term" value="F:RNA-directed DNA polymerase activity"/>
    <property type="evidence" value="ECO:0007669"/>
    <property type="project" value="UniProtKB-KW"/>
</dbReference>
<evidence type="ECO:0000313" key="9">
    <source>
        <dbReference type="EMBL" id="GEU62392.1"/>
    </source>
</evidence>
<evidence type="ECO:0000256" key="3">
    <source>
        <dbReference type="ARBA" id="ARBA00022722"/>
    </source>
</evidence>
<dbReference type="CDD" id="cd09272">
    <property type="entry name" value="RNase_HI_RT_Ty1"/>
    <property type="match status" value="1"/>
</dbReference>
<dbReference type="CDD" id="cd09274">
    <property type="entry name" value="RNase_HI_RT_Ty3"/>
    <property type="match status" value="1"/>
</dbReference>
<dbReference type="InterPro" id="IPR012337">
    <property type="entry name" value="RNaseH-like_sf"/>
</dbReference>
<evidence type="ECO:0000256" key="5">
    <source>
        <dbReference type="ARBA" id="ARBA00022801"/>
    </source>
</evidence>
<evidence type="ECO:0000256" key="2">
    <source>
        <dbReference type="ARBA" id="ARBA00022695"/>
    </source>
</evidence>
<reference evidence="9" key="1">
    <citation type="journal article" date="2019" name="Sci. Rep.">
        <title>Draft genome of Tanacetum cinerariifolium, the natural source of mosquito coil.</title>
        <authorList>
            <person name="Yamashiro T."/>
            <person name="Shiraishi A."/>
            <person name="Satake H."/>
            <person name="Nakayama K."/>
        </authorList>
    </citation>
    <scope>NUCLEOTIDE SEQUENCE</scope>
</reference>
<dbReference type="CDD" id="cd09279">
    <property type="entry name" value="RNase_HI_like"/>
    <property type="match status" value="1"/>
</dbReference>
<feature type="region of interest" description="Disordered" evidence="7">
    <location>
        <begin position="147"/>
        <end position="329"/>
    </location>
</feature>
<dbReference type="PANTHER" id="PTHR24559:SF444">
    <property type="entry name" value="REVERSE TRANSCRIPTASE DOMAIN-CONTAINING PROTEIN"/>
    <property type="match status" value="1"/>
</dbReference>
<evidence type="ECO:0000256" key="1">
    <source>
        <dbReference type="ARBA" id="ARBA00022679"/>
    </source>
</evidence>
<feature type="domain" description="Reverse transcriptase" evidence="8">
    <location>
        <begin position="894"/>
        <end position="1073"/>
    </location>
</feature>
<dbReference type="Gene3D" id="3.30.70.270">
    <property type="match status" value="1"/>
</dbReference>
<dbReference type="Pfam" id="PF17917">
    <property type="entry name" value="RT_RNaseH"/>
    <property type="match status" value="1"/>
</dbReference>
<feature type="compositionally biased region" description="Low complexity" evidence="7">
    <location>
        <begin position="175"/>
        <end position="196"/>
    </location>
</feature>
<accession>A0A6L2LPL9</accession>
<keyword evidence="5" id="KW-0378">Hydrolase</keyword>
<dbReference type="PROSITE" id="PS50878">
    <property type="entry name" value="RT_POL"/>
    <property type="match status" value="1"/>
</dbReference>
<dbReference type="Pfam" id="PF00078">
    <property type="entry name" value="RVT_1"/>
    <property type="match status" value="1"/>
</dbReference>
<dbReference type="Pfam" id="PF13456">
    <property type="entry name" value="RVT_3"/>
    <property type="match status" value="1"/>
</dbReference>
<keyword evidence="3" id="KW-0540">Nuclease</keyword>
<evidence type="ECO:0000256" key="7">
    <source>
        <dbReference type="SAM" id="MobiDB-lite"/>
    </source>
</evidence>
<dbReference type="InterPro" id="IPR043128">
    <property type="entry name" value="Rev_trsase/Diguanyl_cyclase"/>
</dbReference>
<evidence type="ECO:0000256" key="4">
    <source>
        <dbReference type="ARBA" id="ARBA00022759"/>
    </source>
</evidence>
<name>A0A6L2LPL9_TANCI</name>
<feature type="region of interest" description="Disordered" evidence="7">
    <location>
        <begin position="537"/>
        <end position="586"/>
    </location>
</feature>
<feature type="compositionally biased region" description="Low complexity" evidence="7">
    <location>
        <begin position="158"/>
        <end position="168"/>
    </location>
</feature>
<sequence>MDTKKHIIDLESFRDILHICLRVHGQPFVEPPFKEEILAFIRFLGHSVAIRTLTDGLYHKRNVDYAYLMWEDFVYQVEHKNQKKSNEMYYLRFTKAIIHHFMSKDPSIHRRNKFDALRPIELTDDEIRNSKTYKEYYAIATGEAAPKLKASVRRTRSSSDTSITPPIVAASPRLTASAKGKQTAKASKAKSLSALSEPSGSGADEGTGSKPGDDDDDEEDKGDDGKEGNGDDDDDEDDDGEEGDDDADQEVVRDDDKDDDKEGGDDKHESDEEIREEESFNPIPQTPKDSEDEGDGEEDLGLNIGEEERHDEEEEEDKLYRDQESSSVSSQFVTGLLNLTLDVGMESIFETTSQLDVPTPTSVAPLPIITPTMTSSTIATTTTTSQAPNLPTTVSSDIIQHLPSFGSLFCFDDRLRIVNHYMDQRMNKAVRVAVQIQSDRLQDEAQRENAEFLTTVDENMKKIIKEQVKEQVKAQVSKILPTIEQAVNEQLEVEVLTRSSHSSRTSYVVAADLSEMELKRYLSRKWKAINTYGETATLKRRQDDNADKDEEPSAGPDRGSKRRREGKEPESKPPTPNRDWNKTLPGVHESIQPWISELAKQADSRSSFNELMDTPLDFSNFLLKWLGVDTLTQELLAGPTYELMKGSCKSLIELEYHMEEVYKATTNQLDWVNPEGQQYPHNLLQPLPLIPNNRGRRVIPFEHFINNDLEYLWGGASSRKYTTFITKTKAADYGHIKWIEDLVPKTMWIQETIGYDKHALWGVSPWGRKFMELIIIEWHSYKHLDWITVRRDNDKLYKFKEGDFKRLRIQDIEDIDETLTDVRTTLDDRLKGIRMRYLPQTIWRKSDKDRAVAMIQAIDKRLLKEMEYQKTDHAPYRLAPSEMKELAKKLQELSDKGFIRPRSSPCGASVLFVKKKDESFRMCIDYHELKKLTVKNRYPLPRIDDLFDQLQGLSVYSKIDLRSSYHQLRVHEEDIPKIAFRMRYGHYEFQVMPFGLTNTPAVFMDLMNRLCKPYLDKFVIVFIDDILIYSKHNEEHEEHLKLILELLKKEELYAKFSKWFGCRAYAKRESYSLCFSQLKIHEKNYTTHDLELGAVVFALKMWRHYLYRTRCTVFTDHKSLQHILDQKELNMRQRRLLALLSYYDCDIRYHPGKANVVADALSRKERSRTLRVQALVMTMGLNLLRKILKAQTKALKPENLSAEDVGGMLKKDLPKEKLEPQFSYNNSYHTSIKATPFEALYGRKCRSPVCWAEVGDAQLTGPEIIHETTEKIVQIKSRIQAAGDRQKSYADLKHKPMDFQDGDRVMLKAADKVCIVLHAPFTLLASYSLLPHFLIKGSGIETIVYAASDHAGDYVDRKSTSGVCTFMGCCLTSWFSKKQTTLAISTTEAEYVSVEKACQQALWMKQALVDYGVRLRRYFEAYTIKQILNKPEVSRKLAKYVVELGAYNITYVPRNAIKGQVLADFLNEIPVGSKHIEVCSLADEEGLEEWTLFTDGASSLKGASAGLVLIDPARTEYTYAIRLNFASTNNEVEYEALLAGLRIAEKMKVMALKVKVDSKLVACHLNGEFMASSEGMAKYLAKAKERSANYIIREVHEGACGMHAKARSVVAKIMRHGYYWPSMHRDTKEVVDKCDSCQIHAPVLKLPKTRLSSIMAPWPFYHWGLDILGLLSKGPGKLNFIIKIKQVNTAIAHPQANELVERANKSLIHDLKARLSRERERGRDPAEIGMPTYRTIQFNKLQNKEKMRMHLNIIQKRRETAAIQEAKYKKKVEQYYNKRVRPVYFKVGDFVYRKNEASRVENHGKLGPNWEGPYD</sequence>
<dbReference type="InterPro" id="IPR000477">
    <property type="entry name" value="RT_dom"/>
</dbReference>
<evidence type="ECO:0000256" key="6">
    <source>
        <dbReference type="ARBA" id="ARBA00022918"/>
    </source>
</evidence>
<dbReference type="InterPro" id="IPR002156">
    <property type="entry name" value="RNaseH_domain"/>
</dbReference>
<dbReference type="InterPro" id="IPR041588">
    <property type="entry name" value="Integrase_H2C2"/>
</dbReference>
<dbReference type="Gene3D" id="3.30.420.10">
    <property type="entry name" value="Ribonuclease H-like superfamily/Ribonuclease H"/>
    <property type="match status" value="2"/>
</dbReference>
<feature type="compositionally biased region" description="Acidic residues" evidence="7">
    <location>
        <begin position="213"/>
        <end position="222"/>
    </location>
</feature>
<keyword evidence="4" id="KW-0255">Endonuclease</keyword>
<organism evidence="9">
    <name type="scientific">Tanacetum cinerariifolium</name>
    <name type="common">Dalmatian daisy</name>
    <name type="synonym">Chrysanthemum cinerariifolium</name>
    <dbReference type="NCBI Taxonomy" id="118510"/>
    <lineage>
        <taxon>Eukaryota</taxon>
        <taxon>Viridiplantae</taxon>
        <taxon>Streptophyta</taxon>
        <taxon>Embryophyta</taxon>
        <taxon>Tracheophyta</taxon>
        <taxon>Spermatophyta</taxon>
        <taxon>Magnoliopsida</taxon>
        <taxon>eudicotyledons</taxon>
        <taxon>Gunneridae</taxon>
        <taxon>Pentapetalae</taxon>
        <taxon>asterids</taxon>
        <taxon>campanulids</taxon>
        <taxon>Asterales</taxon>
        <taxon>Asteraceae</taxon>
        <taxon>Asteroideae</taxon>
        <taxon>Anthemideae</taxon>
        <taxon>Anthemidinae</taxon>
        <taxon>Tanacetum</taxon>
    </lineage>
</organism>
<keyword evidence="2" id="KW-0548">Nucleotidyltransferase</keyword>
<dbReference type="Gene3D" id="3.10.10.10">
    <property type="entry name" value="HIV Type 1 Reverse Transcriptase, subunit A, domain 1"/>
    <property type="match status" value="1"/>
</dbReference>
<keyword evidence="1" id="KW-0808">Transferase</keyword>
<protein>
    <submittedName>
        <fullName evidence="9">Retrotransposon protein, putative, Ty3-gypsy subclass</fullName>
    </submittedName>
</protein>
<dbReference type="EMBL" id="BKCJ010004665">
    <property type="protein sequence ID" value="GEU62392.1"/>
    <property type="molecule type" value="Genomic_DNA"/>
</dbReference>
<dbReference type="InterPro" id="IPR036397">
    <property type="entry name" value="RNaseH_sf"/>
</dbReference>
<dbReference type="Pfam" id="PF17921">
    <property type="entry name" value="Integrase_H2C2"/>
    <property type="match status" value="1"/>
</dbReference>
<dbReference type="SUPFAM" id="SSF56672">
    <property type="entry name" value="DNA/RNA polymerases"/>
    <property type="match status" value="1"/>
</dbReference>
<feature type="compositionally biased region" description="Acidic residues" evidence="7">
    <location>
        <begin position="230"/>
        <end position="249"/>
    </location>
</feature>
<dbReference type="CDD" id="cd01647">
    <property type="entry name" value="RT_LTR"/>
    <property type="match status" value="1"/>
</dbReference>
<feature type="compositionally biased region" description="Acidic residues" evidence="7">
    <location>
        <begin position="290"/>
        <end position="300"/>
    </location>
</feature>